<dbReference type="InterPro" id="IPR001447">
    <property type="entry name" value="Arylamine_N-AcTrfase"/>
</dbReference>
<sequence>MPRKPTPLEPFRLMQHADEYILQALIGPEWHPLYRFDLQAQLPVDYEAPNWYLSTSPHSRFVTALAAARATSERRYALAGRRFTTHTPGQPSQSRILEDVAQLRAVLAEQFQLDTDGLDLDTAFARAERP</sequence>
<reference evidence="2" key="1">
    <citation type="submission" date="2022-01" db="EMBL/GenBank/DDBJ databases">
        <title>Microbacterium eymi and Microbacterium rhizovicinus sp. nov., isolated from the rhizospheric soil of Elymus tsukushiensis, a plant native to the Dokdo Islands, Republic of Korea.</title>
        <authorList>
            <person name="Hwang Y.J."/>
        </authorList>
    </citation>
    <scope>NUCLEOTIDE SEQUENCE</scope>
    <source>
        <strain evidence="2">KUDC0405</strain>
    </source>
</reference>
<organism evidence="2 3">
    <name type="scientific">Microbacterium elymi</name>
    <dbReference type="NCBI Taxonomy" id="2909587"/>
    <lineage>
        <taxon>Bacteria</taxon>
        <taxon>Bacillati</taxon>
        <taxon>Actinomycetota</taxon>
        <taxon>Actinomycetes</taxon>
        <taxon>Micrococcales</taxon>
        <taxon>Microbacteriaceae</taxon>
        <taxon>Microbacterium</taxon>
    </lineage>
</organism>
<dbReference type="PANTHER" id="PTHR11786">
    <property type="entry name" value="N-HYDROXYARYLAMINE O-ACETYLTRANSFERASE"/>
    <property type="match status" value="1"/>
</dbReference>
<protein>
    <submittedName>
        <fullName evidence="2">Arylamine N-acetyltransferase</fullName>
    </submittedName>
</protein>
<dbReference type="Gene3D" id="2.40.128.150">
    <property type="entry name" value="Cysteine proteinases"/>
    <property type="match status" value="1"/>
</dbReference>
<evidence type="ECO:0000313" key="3">
    <source>
        <dbReference type="Proteomes" id="UP001054811"/>
    </source>
</evidence>
<dbReference type="PANTHER" id="PTHR11786:SF0">
    <property type="entry name" value="ARYLAMINE N-ACETYLTRANSFERASE 4-RELATED"/>
    <property type="match status" value="1"/>
</dbReference>
<gene>
    <name evidence="2" type="ORF">L2X98_24930</name>
</gene>
<name>A0ABY5NM48_9MICO</name>
<proteinExistence type="inferred from homology"/>
<dbReference type="EMBL" id="CP091139">
    <property type="protein sequence ID" value="UUT36247.1"/>
    <property type="molecule type" value="Genomic_DNA"/>
</dbReference>
<dbReference type="Pfam" id="PF00797">
    <property type="entry name" value="Acetyltransf_2"/>
    <property type="match status" value="1"/>
</dbReference>
<keyword evidence="3" id="KW-1185">Reference proteome</keyword>
<dbReference type="RefSeq" id="WP_259612896.1">
    <property type="nucleotide sequence ID" value="NZ_CP091139.2"/>
</dbReference>
<dbReference type="Proteomes" id="UP001054811">
    <property type="component" value="Chromosome"/>
</dbReference>
<evidence type="ECO:0000256" key="1">
    <source>
        <dbReference type="ARBA" id="ARBA00006547"/>
    </source>
</evidence>
<dbReference type="Gene3D" id="3.30.2140.10">
    <property type="entry name" value="Arylamine N-acetyltransferase"/>
    <property type="match status" value="1"/>
</dbReference>
<dbReference type="InterPro" id="IPR038765">
    <property type="entry name" value="Papain-like_cys_pep_sf"/>
</dbReference>
<comment type="similarity">
    <text evidence="1">Belongs to the arylamine N-acetyltransferase family.</text>
</comment>
<dbReference type="SUPFAM" id="SSF54001">
    <property type="entry name" value="Cysteine proteinases"/>
    <property type="match status" value="1"/>
</dbReference>
<accession>A0ABY5NM48</accession>
<evidence type="ECO:0000313" key="2">
    <source>
        <dbReference type="EMBL" id="UUT36247.1"/>
    </source>
</evidence>